<comment type="caution">
    <text evidence="11">The sequence shown here is derived from an EMBL/GenBank/DDBJ whole genome shotgun (WGS) entry which is preliminary data.</text>
</comment>
<accession>A0ABP9MPA7</accession>
<dbReference type="Gene3D" id="2.40.30.170">
    <property type="match status" value="1"/>
</dbReference>
<dbReference type="Pfam" id="PF25990">
    <property type="entry name" value="Beta-barrel_YknX"/>
    <property type="match status" value="1"/>
</dbReference>
<dbReference type="Gene3D" id="2.40.420.20">
    <property type="match status" value="1"/>
</dbReference>
<dbReference type="EMBL" id="BAABHX010000006">
    <property type="protein sequence ID" value="GAA5098384.1"/>
    <property type="molecule type" value="Genomic_DNA"/>
</dbReference>
<feature type="compositionally biased region" description="Low complexity" evidence="5">
    <location>
        <begin position="388"/>
        <end position="401"/>
    </location>
</feature>
<evidence type="ECO:0000259" key="9">
    <source>
        <dbReference type="Pfam" id="PF25967"/>
    </source>
</evidence>
<feature type="compositionally biased region" description="Gly residues" evidence="5">
    <location>
        <begin position="408"/>
        <end position="426"/>
    </location>
</feature>
<dbReference type="Pfam" id="PF25967">
    <property type="entry name" value="RND-MFP_C"/>
    <property type="match status" value="1"/>
</dbReference>
<evidence type="ECO:0000256" key="4">
    <source>
        <dbReference type="SAM" id="Coils"/>
    </source>
</evidence>
<dbReference type="InterPro" id="IPR058625">
    <property type="entry name" value="MdtA-like_BSH"/>
</dbReference>
<feature type="region of interest" description="Disordered" evidence="5">
    <location>
        <begin position="320"/>
        <end position="340"/>
    </location>
</feature>
<protein>
    <submittedName>
        <fullName evidence="11">Efflux RND transporter periplasmic adaptor subunit</fullName>
    </submittedName>
</protein>
<comment type="subcellular location">
    <subcellularLocation>
        <location evidence="1">Cell envelope</location>
    </subcellularLocation>
</comment>
<dbReference type="Pfam" id="PF25876">
    <property type="entry name" value="HH_MFP_RND"/>
    <property type="match status" value="1"/>
</dbReference>
<feature type="region of interest" description="Disordered" evidence="5">
    <location>
        <begin position="387"/>
        <end position="426"/>
    </location>
</feature>
<evidence type="ECO:0000256" key="1">
    <source>
        <dbReference type="ARBA" id="ARBA00004196"/>
    </source>
</evidence>
<evidence type="ECO:0000256" key="5">
    <source>
        <dbReference type="SAM" id="MobiDB-lite"/>
    </source>
</evidence>
<evidence type="ECO:0000256" key="3">
    <source>
        <dbReference type="ARBA" id="ARBA00022448"/>
    </source>
</evidence>
<dbReference type="Proteomes" id="UP001500353">
    <property type="component" value="Unassembled WGS sequence"/>
</dbReference>
<dbReference type="RefSeq" id="WP_345206871.1">
    <property type="nucleotide sequence ID" value="NZ_BAABHX010000006.1"/>
</dbReference>
<keyword evidence="6" id="KW-0472">Membrane</keyword>
<organism evidence="11 12">
    <name type="scientific">Chryseobacterium ginsengisoli</name>
    <dbReference type="NCBI Taxonomy" id="363853"/>
    <lineage>
        <taxon>Bacteria</taxon>
        <taxon>Pseudomonadati</taxon>
        <taxon>Bacteroidota</taxon>
        <taxon>Flavobacteriia</taxon>
        <taxon>Flavobacteriales</taxon>
        <taxon>Weeksellaceae</taxon>
        <taxon>Chryseobacterium group</taxon>
        <taxon>Chryseobacterium</taxon>
    </lineage>
</organism>
<reference evidence="12" key="1">
    <citation type="journal article" date="2019" name="Int. J. Syst. Evol. Microbiol.">
        <title>The Global Catalogue of Microorganisms (GCM) 10K type strain sequencing project: providing services to taxonomists for standard genome sequencing and annotation.</title>
        <authorList>
            <consortium name="The Broad Institute Genomics Platform"/>
            <consortium name="The Broad Institute Genome Sequencing Center for Infectious Disease"/>
            <person name="Wu L."/>
            <person name="Ma J."/>
        </authorList>
    </citation>
    <scope>NUCLEOTIDE SEQUENCE [LARGE SCALE GENOMIC DNA]</scope>
    <source>
        <strain evidence="12">JCM 18019</strain>
    </source>
</reference>
<dbReference type="Gene3D" id="2.40.50.100">
    <property type="match status" value="1"/>
</dbReference>
<gene>
    <name evidence="11" type="ORF">GCM10023210_34490</name>
</gene>
<sequence length="426" mass="45996">MKTKNKKWLYWIVGGIIVLGAVWYFFIREKEVKIQLETVQPEMGEISNSITATGTVQPVDTVAVGTQVSGIIKNIYVDFNSTVKKGELLATLDPDLLQYQTEQINANLQNAKSNLSYNEINFNRQTQLYKVGAVSKADYDVAQNQINAARAQVNSVSAQLSTAKKNLSLTNIYSPIDGTILNRNVSEGQTVASSFSTPTLFSIAKDLTKMQIRASVDEADIGNVKIGQKATFTVDAFPDETFNGSVSEVRLQPTVSSNVVNYTTMINADNSSLKLKPGMTANITIYTEVLNNVMKIPAAATSFRPDSLVIKKYKVASPFANGKKGKRKGNGQGKNLSTNENKNEAAVWIIGKDSTITRKKIKTGMDNDTEIQVISGLNKNDNIITGYKSLSKKSSGGAAKSPFMPQRRGGGNGGGNRGGTGGGGPR</sequence>
<evidence type="ECO:0000259" key="8">
    <source>
        <dbReference type="Pfam" id="PF25917"/>
    </source>
</evidence>
<feature type="domain" description="Multidrug resistance protein MdtA-like alpha-helical hairpin" evidence="7">
    <location>
        <begin position="101"/>
        <end position="169"/>
    </location>
</feature>
<feature type="domain" description="Multidrug resistance protein MdtA-like C-terminal permuted SH3" evidence="9">
    <location>
        <begin position="339"/>
        <end position="386"/>
    </location>
</feature>
<keyword evidence="12" id="KW-1185">Reference proteome</keyword>
<evidence type="ECO:0000313" key="12">
    <source>
        <dbReference type="Proteomes" id="UP001500353"/>
    </source>
</evidence>
<dbReference type="NCBIfam" id="TIGR01730">
    <property type="entry name" value="RND_mfp"/>
    <property type="match status" value="1"/>
</dbReference>
<evidence type="ECO:0000259" key="10">
    <source>
        <dbReference type="Pfam" id="PF25990"/>
    </source>
</evidence>
<feature type="transmembrane region" description="Helical" evidence="6">
    <location>
        <begin position="7"/>
        <end position="26"/>
    </location>
</feature>
<name>A0ABP9MPA7_9FLAO</name>
<keyword evidence="3" id="KW-0813">Transport</keyword>
<dbReference type="Gene3D" id="1.10.287.470">
    <property type="entry name" value="Helix hairpin bin"/>
    <property type="match status" value="1"/>
</dbReference>
<evidence type="ECO:0000256" key="6">
    <source>
        <dbReference type="SAM" id="Phobius"/>
    </source>
</evidence>
<keyword evidence="6" id="KW-0812">Transmembrane</keyword>
<keyword evidence="4" id="KW-0175">Coiled coil</keyword>
<comment type="similarity">
    <text evidence="2">Belongs to the membrane fusion protein (MFP) (TC 8.A.1) family.</text>
</comment>
<dbReference type="InterPro" id="IPR058624">
    <property type="entry name" value="MdtA-like_HH"/>
</dbReference>
<dbReference type="PANTHER" id="PTHR30469">
    <property type="entry name" value="MULTIDRUG RESISTANCE PROTEIN MDTA"/>
    <property type="match status" value="1"/>
</dbReference>
<feature type="domain" description="YknX-like beta-barrel" evidence="10">
    <location>
        <begin position="210"/>
        <end position="285"/>
    </location>
</feature>
<dbReference type="PANTHER" id="PTHR30469:SF33">
    <property type="entry name" value="SLR1207 PROTEIN"/>
    <property type="match status" value="1"/>
</dbReference>
<feature type="coiled-coil region" evidence="4">
    <location>
        <begin position="139"/>
        <end position="166"/>
    </location>
</feature>
<evidence type="ECO:0000256" key="2">
    <source>
        <dbReference type="ARBA" id="ARBA00009477"/>
    </source>
</evidence>
<dbReference type="InterPro" id="IPR058627">
    <property type="entry name" value="MdtA-like_C"/>
</dbReference>
<dbReference type="SUPFAM" id="SSF111369">
    <property type="entry name" value="HlyD-like secretion proteins"/>
    <property type="match status" value="1"/>
</dbReference>
<dbReference type="InterPro" id="IPR006143">
    <property type="entry name" value="RND_pump_MFP"/>
</dbReference>
<feature type="domain" description="Multidrug resistance protein MdtA-like barrel-sandwich hybrid" evidence="8">
    <location>
        <begin position="61"/>
        <end position="198"/>
    </location>
</feature>
<evidence type="ECO:0000313" key="11">
    <source>
        <dbReference type="EMBL" id="GAA5098384.1"/>
    </source>
</evidence>
<evidence type="ECO:0000259" key="7">
    <source>
        <dbReference type="Pfam" id="PF25876"/>
    </source>
</evidence>
<dbReference type="InterPro" id="IPR058636">
    <property type="entry name" value="Beta-barrel_YknX"/>
</dbReference>
<dbReference type="Pfam" id="PF25917">
    <property type="entry name" value="BSH_RND"/>
    <property type="match status" value="1"/>
</dbReference>
<proteinExistence type="inferred from homology"/>
<keyword evidence="6" id="KW-1133">Transmembrane helix</keyword>